<keyword evidence="6" id="KW-0028">Amino-acid biosynthesis</keyword>
<dbReference type="GO" id="GO:0070403">
    <property type="term" value="F:NAD+ binding"/>
    <property type="evidence" value="ECO:0007669"/>
    <property type="project" value="InterPro"/>
</dbReference>
<dbReference type="CDD" id="cd04909">
    <property type="entry name" value="ACT_PDH-BS"/>
    <property type="match status" value="1"/>
</dbReference>
<dbReference type="EC" id="1.3.1.12" evidence="3"/>
<evidence type="ECO:0000256" key="9">
    <source>
        <dbReference type="ARBA" id="ARBA00023141"/>
    </source>
</evidence>
<dbReference type="InterPro" id="IPR036291">
    <property type="entry name" value="NAD(P)-bd_dom_sf"/>
</dbReference>
<sequence>MLEQITIIGVGLMGGSLGLAATRRGLARRVVGVDPEPENRRLALEAGAVHRAASRVDRTVLDGAELVVVATPVGQTPAVLEEMRPHLSPGTVVTDVGSTKARVCALAVSIMPPGTWFVGGHPMAGSECSGMAGADPYLFENAFYILTPRVDTPGEVVGRVEGLVTGLGARAVKMTPEEHDRAVAAVSHLPHLVAAALVNTLMNLPEGESFVPLAAGGFRDTTRIAAGNPLMWRDIFLSNQGAVLESIKVFREQLNRLEGMIAAGNGEGIRALLEDARAFRRAMRDGTRGYLPVMHEIVAAVPDRPGMIAGLAKSLGDQGINICDIEILRVREGEGGSIRLAFATEKEQEQAAVILRQAGYQVVKR</sequence>
<evidence type="ECO:0000259" key="12">
    <source>
        <dbReference type="PROSITE" id="PS51671"/>
    </source>
</evidence>
<dbReference type="InterPro" id="IPR046826">
    <property type="entry name" value="PDH_N"/>
</dbReference>
<dbReference type="FunFam" id="1.10.3660.10:FF:000003">
    <property type="entry name" value="Prephenate dehydrogenase"/>
    <property type="match status" value="1"/>
</dbReference>
<feature type="domain" description="ACT" evidence="12">
    <location>
        <begin position="296"/>
        <end position="365"/>
    </location>
</feature>
<comment type="similarity">
    <text evidence="2">Belongs to the prephenate/arogenate dehydrogenase family.</text>
</comment>
<evidence type="ECO:0000256" key="7">
    <source>
        <dbReference type="ARBA" id="ARBA00023002"/>
    </source>
</evidence>
<dbReference type="PANTHER" id="PTHR21363:SF0">
    <property type="entry name" value="PREPHENATE DEHYDROGENASE [NADP(+)]"/>
    <property type="match status" value="1"/>
</dbReference>
<dbReference type="SUPFAM" id="SSF48179">
    <property type="entry name" value="6-phosphogluconate dehydrogenase C-terminal domain-like"/>
    <property type="match status" value="1"/>
</dbReference>
<evidence type="ECO:0000256" key="4">
    <source>
        <dbReference type="ARBA" id="ARBA00016891"/>
    </source>
</evidence>
<dbReference type="InterPro" id="IPR002912">
    <property type="entry name" value="ACT_dom"/>
</dbReference>
<keyword evidence="7" id="KW-0560">Oxidoreductase</keyword>
<keyword evidence="9" id="KW-0057">Aromatic amino acid biosynthesis</keyword>
<evidence type="ECO:0000256" key="10">
    <source>
        <dbReference type="ARBA" id="ARBA00049260"/>
    </source>
</evidence>
<organism evidence="13 14">
    <name type="scientific">Desulfofundulus thermobenzoicus</name>
    <dbReference type="NCBI Taxonomy" id="29376"/>
    <lineage>
        <taxon>Bacteria</taxon>
        <taxon>Bacillati</taxon>
        <taxon>Bacillota</taxon>
        <taxon>Clostridia</taxon>
        <taxon>Eubacteriales</taxon>
        <taxon>Peptococcaceae</taxon>
        <taxon>Desulfofundulus</taxon>
    </lineage>
</organism>
<dbReference type="EMBL" id="WHYR01000009">
    <property type="protein sequence ID" value="MQL51594.1"/>
    <property type="molecule type" value="Genomic_DNA"/>
</dbReference>
<dbReference type="GO" id="GO:0006571">
    <property type="term" value="P:tyrosine biosynthetic process"/>
    <property type="evidence" value="ECO:0007669"/>
    <property type="project" value="UniProtKB-UniPathway"/>
</dbReference>
<keyword evidence="5" id="KW-0827">Tyrosine biosynthesis</keyword>
<comment type="pathway">
    <text evidence="1">Amino-acid biosynthesis; L-tyrosine biosynthesis; (4-hydroxyphenyl)pyruvate from prephenate (NAD(+) route): step 1/1.</text>
</comment>
<dbReference type="InterPro" id="IPR003099">
    <property type="entry name" value="Prephen_DH"/>
</dbReference>
<name>A0A6N7INP9_9FIRM</name>
<keyword evidence="14" id="KW-1185">Reference proteome</keyword>
<dbReference type="Pfam" id="PF02153">
    <property type="entry name" value="PDH_N"/>
    <property type="match status" value="1"/>
</dbReference>
<dbReference type="InterPro" id="IPR008927">
    <property type="entry name" value="6-PGluconate_DH-like_C_sf"/>
</dbReference>
<evidence type="ECO:0000256" key="8">
    <source>
        <dbReference type="ARBA" id="ARBA00023027"/>
    </source>
</evidence>
<evidence type="ECO:0000256" key="2">
    <source>
        <dbReference type="ARBA" id="ARBA00007964"/>
    </source>
</evidence>
<evidence type="ECO:0000256" key="6">
    <source>
        <dbReference type="ARBA" id="ARBA00022605"/>
    </source>
</evidence>
<keyword evidence="8" id="KW-0520">NAD</keyword>
<reference evidence="13 14" key="1">
    <citation type="submission" date="2019-10" db="EMBL/GenBank/DDBJ databases">
        <title>Comparative genomics of sulfur disproportionating microorganisms.</title>
        <authorList>
            <person name="Ward L.M."/>
            <person name="Bertran E."/>
            <person name="Johnston D."/>
        </authorList>
    </citation>
    <scope>NUCLEOTIDE SEQUENCE [LARGE SCALE GENOMIC DNA]</scope>
    <source>
        <strain evidence="13 14">DSM 14055</strain>
    </source>
</reference>
<dbReference type="GO" id="GO:0008977">
    <property type="term" value="F:prephenate dehydrogenase (NAD+) activity"/>
    <property type="evidence" value="ECO:0007669"/>
    <property type="project" value="UniProtKB-EC"/>
</dbReference>
<dbReference type="GO" id="GO:0004665">
    <property type="term" value="F:prephenate dehydrogenase (NADP+) activity"/>
    <property type="evidence" value="ECO:0007669"/>
    <property type="project" value="InterPro"/>
</dbReference>
<dbReference type="SUPFAM" id="SSF51735">
    <property type="entry name" value="NAD(P)-binding Rossmann-fold domains"/>
    <property type="match status" value="1"/>
</dbReference>
<dbReference type="Gene3D" id="3.30.70.260">
    <property type="match status" value="1"/>
</dbReference>
<dbReference type="FunFam" id="3.40.50.720:FF:000208">
    <property type="entry name" value="Prephenate dehydrogenase"/>
    <property type="match status" value="1"/>
</dbReference>
<dbReference type="PROSITE" id="PS51671">
    <property type="entry name" value="ACT"/>
    <property type="match status" value="1"/>
</dbReference>
<evidence type="ECO:0000256" key="1">
    <source>
        <dbReference type="ARBA" id="ARBA00005067"/>
    </source>
</evidence>
<evidence type="ECO:0000313" key="13">
    <source>
        <dbReference type="EMBL" id="MQL51594.1"/>
    </source>
</evidence>
<feature type="domain" description="Prephenate/arogenate dehydrogenase" evidence="11">
    <location>
        <begin position="3"/>
        <end position="291"/>
    </location>
</feature>
<comment type="catalytic activity">
    <reaction evidence="10">
        <text>prephenate + NAD(+) = 3-(4-hydroxyphenyl)pyruvate + CO2 + NADH</text>
        <dbReference type="Rhea" id="RHEA:13869"/>
        <dbReference type="ChEBI" id="CHEBI:16526"/>
        <dbReference type="ChEBI" id="CHEBI:29934"/>
        <dbReference type="ChEBI" id="CHEBI:36242"/>
        <dbReference type="ChEBI" id="CHEBI:57540"/>
        <dbReference type="ChEBI" id="CHEBI:57945"/>
        <dbReference type="EC" id="1.3.1.12"/>
    </reaction>
</comment>
<dbReference type="Proteomes" id="UP000441717">
    <property type="component" value="Unassembled WGS sequence"/>
</dbReference>
<proteinExistence type="inferred from homology"/>
<dbReference type="UniPathway" id="UPA00122">
    <property type="reaction ID" value="UER00961"/>
</dbReference>
<dbReference type="RefSeq" id="WP_341473757.1">
    <property type="nucleotide sequence ID" value="NZ_WHYR01000009.1"/>
</dbReference>
<dbReference type="PANTHER" id="PTHR21363">
    <property type="entry name" value="PREPHENATE DEHYDROGENASE"/>
    <property type="match status" value="1"/>
</dbReference>
<dbReference type="SUPFAM" id="SSF55021">
    <property type="entry name" value="ACT-like"/>
    <property type="match status" value="1"/>
</dbReference>
<dbReference type="Gene3D" id="1.10.3660.10">
    <property type="entry name" value="6-phosphogluconate dehydrogenase C-terminal like domain"/>
    <property type="match status" value="1"/>
</dbReference>
<protein>
    <recommendedName>
        <fullName evidence="4">Prephenate dehydrogenase</fullName>
        <ecNumber evidence="3">1.3.1.12</ecNumber>
    </recommendedName>
</protein>
<evidence type="ECO:0000256" key="5">
    <source>
        <dbReference type="ARBA" id="ARBA00022498"/>
    </source>
</evidence>
<evidence type="ECO:0000313" key="14">
    <source>
        <dbReference type="Proteomes" id="UP000441717"/>
    </source>
</evidence>
<dbReference type="Pfam" id="PF20463">
    <property type="entry name" value="PDH_C"/>
    <property type="match status" value="1"/>
</dbReference>
<dbReference type="Gene3D" id="3.40.50.720">
    <property type="entry name" value="NAD(P)-binding Rossmann-like Domain"/>
    <property type="match status" value="1"/>
</dbReference>
<dbReference type="AlphaFoldDB" id="A0A6N7INP9"/>
<evidence type="ECO:0000256" key="3">
    <source>
        <dbReference type="ARBA" id="ARBA00012068"/>
    </source>
</evidence>
<gene>
    <name evidence="13" type="ORF">GFC01_04820</name>
</gene>
<dbReference type="InterPro" id="IPR045865">
    <property type="entry name" value="ACT-like_dom_sf"/>
</dbReference>
<dbReference type="InterPro" id="IPR046825">
    <property type="entry name" value="PDH_C"/>
</dbReference>
<dbReference type="InterPro" id="IPR050812">
    <property type="entry name" value="Preph/Arog_dehydrog"/>
</dbReference>
<comment type="caution">
    <text evidence="13">The sequence shown here is derived from an EMBL/GenBank/DDBJ whole genome shotgun (WGS) entry which is preliminary data.</text>
</comment>
<evidence type="ECO:0000259" key="11">
    <source>
        <dbReference type="PROSITE" id="PS51176"/>
    </source>
</evidence>
<dbReference type="PROSITE" id="PS51176">
    <property type="entry name" value="PDH_ADH"/>
    <property type="match status" value="1"/>
</dbReference>
<accession>A0A6N7INP9</accession>